<accession>A0ABQ9J3Y5</accession>
<proteinExistence type="predicted"/>
<organism evidence="1 2">
    <name type="scientific">Molorchus minor</name>
    <dbReference type="NCBI Taxonomy" id="1323400"/>
    <lineage>
        <taxon>Eukaryota</taxon>
        <taxon>Metazoa</taxon>
        <taxon>Ecdysozoa</taxon>
        <taxon>Arthropoda</taxon>
        <taxon>Hexapoda</taxon>
        <taxon>Insecta</taxon>
        <taxon>Pterygota</taxon>
        <taxon>Neoptera</taxon>
        <taxon>Endopterygota</taxon>
        <taxon>Coleoptera</taxon>
        <taxon>Polyphaga</taxon>
        <taxon>Cucujiformia</taxon>
        <taxon>Chrysomeloidea</taxon>
        <taxon>Cerambycidae</taxon>
        <taxon>Lamiinae</taxon>
        <taxon>Monochamini</taxon>
        <taxon>Molorchus</taxon>
    </lineage>
</organism>
<comment type="caution">
    <text evidence="1">The sequence shown here is derived from an EMBL/GenBank/DDBJ whole genome shotgun (WGS) entry which is preliminary data.</text>
</comment>
<evidence type="ECO:0000313" key="1">
    <source>
        <dbReference type="EMBL" id="KAJ8971873.1"/>
    </source>
</evidence>
<keyword evidence="2" id="KW-1185">Reference proteome</keyword>
<protein>
    <submittedName>
        <fullName evidence="1">Uncharacterized protein</fullName>
    </submittedName>
</protein>
<gene>
    <name evidence="1" type="ORF">NQ317_014149</name>
</gene>
<sequence>MIHYHIPTMAATTKEKRKWNATGGVFLLAFRSAHRILIALSICFPQIKIQTWFLDHITLMDRLKLKTEDVAAASTGRRQQLGSKCFSKVNQLYRSSSFNSSGRSSTCDTADDMYSDASLEEDVHDLHHKLLESNTELRNSPGCQFLLLGSVIF</sequence>
<name>A0ABQ9J3Y5_9CUCU</name>
<reference evidence="1" key="1">
    <citation type="journal article" date="2023" name="Insect Mol. Biol.">
        <title>Genome sequencing provides insights into the evolution of gene families encoding plant cell wall-degrading enzymes in longhorned beetles.</title>
        <authorList>
            <person name="Shin N.R."/>
            <person name="Okamura Y."/>
            <person name="Kirsch R."/>
            <person name="Pauchet Y."/>
        </authorList>
    </citation>
    <scope>NUCLEOTIDE SEQUENCE</scope>
    <source>
        <strain evidence="1">MMC_N1</strain>
    </source>
</reference>
<dbReference type="EMBL" id="JAPWTJ010001422">
    <property type="protein sequence ID" value="KAJ8971873.1"/>
    <property type="molecule type" value="Genomic_DNA"/>
</dbReference>
<dbReference type="Proteomes" id="UP001162164">
    <property type="component" value="Unassembled WGS sequence"/>
</dbReference>
<evidence type="ECO:0000313" key="2">
    <source>
        <dbReference type="Proteomes" id="UP001162164"/>
    </source>
</evidence>